<keyword evidence="2" id="KW-0472">Membrane</keyword>
<evidence type="ECO:0000256" key="1">
    <source>
        <dbReference type="SAM" id="MobiDB-lite"/>
    </source>
</evidence>
<dbReference type="NCBIfam" id="TIGR03055">
    <property type="entry name" value="photo_alph_chp2"/>
    <property type="match status" value="1"/>
</dbReference>
<reference evidence="3" key="1">
    <citation type="journal article" date="2003" name="Appl. Environ. Microbiol.">
        <title>Genes involved in the biosynthesis of photosynthetic pigments in the purple sulfur photosynthetic bacterium Thiocapsa roseopersicina.</title>
        <authorList>
            <person name="Kovacs A.T."/>
            <person name="Rakhely G."/>
            <person name="Kovacs K.L."/>
        </authorList>
    </citation>
    <scope>NUCLEOTIDE SEQUENCE</scope>
    <source>
        <strain evidence="3">BBS</strain>
    </source>
</reference>
<feature type="region of interest" description="Disordered" evidence="1">
    <location>
        <begin position="254"/>
        <end position="312"/>
    </location>
</feature>
<keyword evidence="2" id="KW-0812">Transmembrane</keyword>
<name>Q7X3G9_THIRO</name>
<sequence>MLEYGYPVLFALGLWWFSTGLVLYLDNLPGRTFGWTMLGGAAVLAFAVFALVVSSTSTSLSATYIAFTSGVIVWGVLEMSYFTGLLTGPRKAPCPPGCPAWKRFGLAILTSLYHEFAVLSAVAFLVVISWGEPNQVGTWTFVVLWLMRWSAKLNLFLGVPNLNDWLPEHLAYLKSYMPKRSMNLLFPISVTVPTLVVVLMVSRALSPGASEFEVVSLILVASLLALGILEHWFLVLPLPDEALWAWALPSRDADGKPGGEPSRQPGQGETRSDGPKRAMAATRKVLRPQTTSPSPGRCVGKARSGAPIAELP</sequence>
<feature type="transmembrane region" description="Helical" evidence="2">
    <location>
        <begin position="32"/>
        <end position="52"/>
    </location>
</feature>
<dbReference type="AlphaFoldDB" id="Q7X3G9"/>
<keyword evidence="2" id="KW-1133">Transmembrane helix</keyword>
<evidence type="ECO:0000256" key="2">
    <source>
        <dbReference type="SAM" id="Phobius"/>
    </source>
</evidence>
<evidence type="ECO:0000313" key="3">
    <source>
        <dbReference type="EMBL" id="AAP59030.1"/>
    </source>
</evidence>
<feature type="transmembrane region" description="Helical" evidence="2">
    <location>
        <begin position="6"/>
        <end position="25"/>
    </location>
</feature>
<dbReference type="Pfam" id="PF12291">
    <property type="entry name" value="DUF3623"/>
    <property type="match status" value="1"/>
</dbReference>
<feature type="transmembrane region" description="Helical" evidence="2">
    <location>
        <begin position="106"/>
        <end position="130"/>
    </location>
</feature>
<proteinExistence type="predicted"/>
<accession>Q7X3G9</accession>
<organism evidence="3">
    <name type="scientific">Thiocapsa roseopersicina</name>
    <dbReference type="NCBI Taxonomy" id="1058"/>
    <lineage>
        <taxon>Bacteria</taxon>
        <taxon>Pseudomonadati</taxon>
        <taxon>Pseudomonadota</taxon>
        <taxon>Gammaproteobacteria</taxon>
        <taxon>Chromatiales</taxon>
        <taxon>Chromatiaceae</taxon>
        <taxon>Thiocapsa</taxon>
    </lineage>
</organism>
<feature type="transmembrane region" description="Helical" evidence="2">
    <location>
        <begin position="64"/>
        <end position="86"/>
    </location>
</feature>
<protein>
    <submittedName>
        <fullName evidence="3">Hypothetical membrane protein</fullName>
    </submittedName>
</protein>
<dbReference type="EMBL" id="AF528191">
    <property type="protein sequence ID" value="AAP59030.1"/>
    <property type="molecule type" value="Genomic_DNA"/>
</dbReference>
<feature type="transmembrane region" description="Helical" evidence="2">
    <location>
        <begin position="184"/>
        <end position="202"/>
    </location>
</feature>
<dbReference type="InterPro" id="IPR017496">
    <property type="entry name" value="Photo_alph_chp2"/>
</dbReference>
<feature type="transmembrane region" description="Helical" evidence="2">
    <location>
        <begin position="214"/>
        <end position="236"/>
    </location>
</feature>